<keyword evidence="3" id="KW-0812">Transmembrane</keyword>
<dbReference type="NCBIfam" id="TIGR00756">
    <property type="entry name" value="PPR"/>
    <property type="match status" value="8"/>
</dbReference>
<dbReference type="Proteomes" id="UP000516437">
    <property type="component" value="Chromosome 6"/>
</dbReference>
<dbReference type="FunFam" id="1.25.40.10:FF:000442">
    <property type="entry name" value="Pentatricopeptide repeat-containing protein At3g49710"/>
    <property type="match status" value="1"/>
</dbReference>
<feature type="transmembrane region" description="Helical" evidence="3">
    <location>
        <begin position="92"/>
        <end position="122"/>
    </location>
</feature>
<sequence length="572" mass="64274">MAHTTKFLRPVRQSFTVITSSSPSIWHTIKLRRKLSIGSIFGVSVVLGSKSFWPHVAYSMDGTDVLLDDYCSLDDSDEEEGPKTFWIFARKLWLPLFLFLTVLTNLDNPIALIAMKIVLLLLSTNPTPLRSHEAGEIVKDFNGFDLVVHNCLISANIRWGNVEGARRLFEQMPDRNEVSWTALISGFMKCKRMEESMWYFERNPFQNVVSWTAAISGFVRNGCNIEALKLFLKLLEAGVKPNGVTFTSVIRACTGSGEFDLGVSVLGLIIKDGFEHNLSVFNSVITLSLKMGEFALARRVFDRMVERDVVSWTAILDMYFEMGDLAEARQVFNEMPERNEVSWSLMISRYSQTGYPEEALKLFCQMVEQGFDANTSCFSSVLNALASLKAFRAGMNIHAHIVKIGCEEDVFISASLTDFYCKCGKTKDGRLLFDSNLEKNVVSWNSMIAGYCLKGQMEEAKVLFDNMPMRNNISWNIMIAGYAENRQFDKVFEALHDMLLSGEIPSKSTFSSVLCACASIASLDKGKNLHGKIIKLGVQYDSFVGTSLIDMYAKSGDIESSKRVFGRMTEKN</sequence>
<feature type="repeat" description="PPR" evidence="2">
    <location>
        <begin position="541"/>
        <end position="572"/>
    </location>
</feature>
<reference evidence="4 5" key="1">
    <citation type="journal article" date="2019" name="Plant Biotechnol. J.">
        <title>The red bayberry genome and genetic basis of sex determination.</title>
        <authorList>
            <person name="Jia H.M."/>
            <person name="Jia H.J."/>
            <person name="Cai Q.L."/>
            <person name="Wang Y."/>
            <person name="Zhao H.B."/>
            <person name="Yang W.F."/>
            <person name="Wang G.Y."/>
            <person name="Li Y.H."/>
            <person name="Zhan D.L."/>
            <person name="Shen Y.T."/>
            <person name="Niu Q.F."/>
            <person name="Chang L."/>
            <person name="Qiu J."/>
            <person name="Zhao L."/>
            <person name="Xie H.B."/>
            <person name="Fu W.Y."/>
            <person name="Jin J."/>
            <person name="Li X.W."/>
            <person name="Jiao Y."/>
            <person name="Zhou C.C."/>
            <person name="Tu T."/>
            <person name="Chai C.Y."/>
            <person name="Gao J.L."/>
            <person name="Fan L.J."/>
            <person name="van de Weg E."/>
            <person name="Wang J.Y."/>
            <person name="Gao Z.S."/>
        </authorList>
    </citation>
    <scope>NUCLEOTIDE SEQUENCE [LARGE SCALE GENOMIC DNA]</scope>
    <source>
        <tissue evidence="4">Leaves</tissue>
    </source>
</reference>
<dbReference type="PANTHER" id="PTHR47926">
    <property type="entry name" value="PENTATRICOPEPTIDE REPEAT-CONTAINING PROTEIN"/>
    <property type="match status" value="1"/>
</dbReference>
<feature type="repeat" description="PPR" evidence="2">
    <location>
        <begin position="207"/>
        <end position="241"/>
    </location>
</feature>
<keyword evidence="3" id="KW-0472">Membrane</keyword>
<dbReference type="InterPro" id="IPR002885">
    <property type="entry name" value="PPR_rpt"/>
</dbReference>
<evidence type="ECO:0008006" key="6">
    <source>
        <dbReference type="Google" id="ProtNLM"/>
    </source>
</evidence>
<dbReference type="Pfam" id="PF12854">
    <property type="entry name" value="PPR_1"/>
    <property type="match status" value="1"/>
</dbReference>
<gene>
    <name evidence="4" type="ORF">CJ030_MR6G015567</name>
</gene>
<name>A0A6A1V8Y2_9ROSI</name>
<keyword evidence="5" id="KW-1185">Reference proteome</keyword>
<evidence type="ECO:0000313" key="4">
    <source>
        <dbReference type="EMBL" id="KAB1209141.1"/>
    </source>
</evidence>
<evidence type="ECO:0000256" key="1">
    <source>
        <dbReference type="ARBA" id="ARBA00022737"/>
    </source>
</evidence>
<dbReference type="GO" id="GO:0009451">
    <property type="term" value="P:RNA modification"/>
    <property type="evidence" value="ECO:0007669"/>
    <property type="project" value="InterPro"/>
</dbReference>
<evidence type="ECO:0000313" key="5">
    <source>
        <dbReference type="Proteomes" id="UP000516437"/>
    </source>
</evidence>
<dbReference type="EMBL" id="RXIC02000024">
    <property type="protein sequence ID" value="KAB1209141.1"/>
    <property type="molecule type" value="Genomic_DNA"/>
</dbReference>
<keyword evidence="1" id="KW-0677">Repeat</keyword>
<comment type="caution">
    <text evidence="4">The sequence shown here is derived from an EMBL/GenBank/DDBJ whole genome shotgun (WGS) entry which is preliminary data.</text>
</comment>
<dbReference type="OrthoDB" id="185373at2759"/>
<feature type="repeat" description="PPR" evidence="2">
    <location>
        <begin position="339"/>
        <end position="373"/>
    </location>
</feature>
<dbReference type="Pfam" id="PF01535">
    <property type="entry name" value="PPR"/>
    <property type="match status" value="4"/>
</dbReference>
<organism evidence="4 5">
    <name type="scientific">Morella rubra</name>
    <name type="common">Chinese bayberry</name>
    <dbReference type="NCBI Taxonomy" id="262757"/>
    <lineage>
        <taxon>Eukaryota</taxon>
        <taxon>Viridiplantae</taxon>
        <taxon>Streptophyta</taxon>
        <taxon>Embryophyta</taxon>
        <taxon>Tracheophyta</taxon>
        <taxon>Spermatophyta</taxon>
        <taxon>Magnoliopsida</taxon>
        <taxon>eudicotyledons</taxon>
        <taxon>Gunneridae</taxon>
        <taxon>Pentapetalae</taxon>
        <taxon>rosids</taxon>
        <taxon>fabids</taxon>
        <taxon>Fagales</taxon>
        <taxon>Myricaceae</taxon>
        <taxon>Morella</taxon>
    </lineage>
</organism>
<proteinExistence type="predicted"/>
<evidence type="ECO:0000256" key="2">
    <source>
        <dbReference type="PROSITE-ProRule" id="PRU00708"/>
    </source>
</evidence>
<dbReference type="AlphaFoldDB" id="A0A6A1V8Y2"/>
<feature type="repeat" description="PPR" evidence="2">
    <location>
        <begin position="308"/>
        <end position="338"/>
    </location>
</feature>
<dbReference type="PROSITE" id="PS51375">
    <property type="entry name" value="PPR"/>
    <property type="match status" value="6"/>
</dbReference>
<feature type="repeat" description="PPR" evidence="2">
    <location>
        <begin position="145"/>
        <end position="179"/>
    </location>
</feature>
<dbReference type="Gene3D" id="1.25.40.10">
    <property type="entry name" value="Tetratricopeptide repeat domain"/>
    <property type="match status" value="5"/>
</dbReference>
<keyword evidence="3" id="KW-1133">Transmembrane helix</keyword>
<accession>A0A6A1V8Y2</accession>
<dbReference type="InterPro" id="IPR011990">
    <property type="entry name" value="TPR-like_helical_dom_sf"/>
</dbReference>
<dbReference type="GO" id="GO:0003723">
    <property type="term" value="F:RNA binding"/>
    <property type="evidence" value="ECO:0007669"/>
    <property type="project" value="InterPro"/>
</dbReference>
<dbReference type="Pfam" id="PF13041">
    <property type="entry name" value="PPR_2"/>
    <property type="match status" value="3"/>
</dbReference>
<protein>
    <recommendedName>
        <fullName evidence="6">Pentacotripeptide-repeat region of PRORP domain-containing protein</fullName>
    </recommendedName>
</protein>
<evidence type="ECO:0000256" key="3">
    <source>
        <dbReference type="SAM" id="Phobius"/>
    </source>
</evidence>
<feature type="repeat" description="PPR" evidence="2">
    <location>
        <begin position="440"/>
        <end position="474"/>
    </location>
</feature>
<dbReference type="InterPro" id="IPR046960">
    <property type="entry name" value="PPR_At4g14850-like_plant"/>
</dbReference>
<dbReference type="PANTHER" id="PTHR47926:SF419">
    <property type="entry name" value="(WILD MALAYSIAN BANANA) HYPOTHETICAL PROTEIN"/>
    <property type="match status" value="1"/>
</dbReference>